<sequence length="113" mass="11896">MLLVLAALILVATAVSVVRSTGFRQRVPSDQSAFHAWAAAAHVRLGEPVPAPGARQDVVCGAAPGYRQCLLVNRAGRVIGGYRAPDFGARDRHRSACFGEARAEPACRDQAGS</sequence>
<reference evidence="1 2" key="1">
    <citation type="journal article" date="2018" name="J. Microbiol.">
        <title>Baekduia soli gen. nov., sp. nov., a novel bacterium isolated from the soil of Baekdu Mountain and proposal of a novel family name, Baekduiaceae fam. nov.</title>
        <authorList>
            <person name="An D.S."/>
            <person name="Siddiqi M.Z."/>
            <person name="Kim K.H."/>
            <person name="Yu H.S."/>
            <person name="Im W.T."/>
        </authorList>
    </citation>
    <scope>NUCLEOTIDE SEQUENCE [LARGE SCALE GENOMIC DNA]</scope>
    <source>
        <strain evidence="1 2">BR7-21</strain>
    </source>
</reference>
<dbReference type="RefSeq" id="WP_146922232.1">
    <property type="nucleotide sequence ID" value="NZ_CP042430.1"/>
</dbReference>
<dbReference type="EMBL" id="CP042430">
    <property type="protein sequence ID" value="QEC49867.1"/>
    <property type="molecule type" value="Genomic_DNA"/>
</dbReference>
<gene>
    <name evidence="1" type="ORF">FSW04_21380</name>
</gene>
<evidence type="ECO:0000313" key="1">
    <source>
        <dbReference type="EMBL" id="QEC49867.1"/>
    </source>
</evidence>
<dbReference type="Proteomes" id="UP000321805">
    <property type="component" value="Chromosome"/>
</dbReference>
<evidence type="ECO:0000313" key="2">
    <source>
        <dbReference type="Proteomes" id="UP000321805"/>
    </source>
</evidence>
<keyword evidence="2" id="KW-1185">Reference proteome</keyword>
<dbReference type="KEGG" id="bsol:FSW04_21380"/>
<proteinExistence type="predicted"/>
<name>A0A5B8UA20_9ACTN</name>
<protein>
    <submittedName>
        <fullName evidence="1">Uncharacterized protein</fullName>
    </submittedName>
</protein>
<organism evidence="1 2">
    <name type="scientific">Baekduia soli</name>
    <dbReference type="NCBI Taxonomy" id="496014"/>
    <lineage>
        <taxon>Bacteria</taxon>
        <taxon>Bacillati</taxon>
        <taxon>Actinomycetota</taxon>
        <taxon>Thermoleophilia</taxon>
        <taxon>Solirubrobacterales</taxon>
        <taxon>Baekduiaceae</taxon>
        <taxon>Baekduia</taxon>
    </lineage>
</organism>
<dbReference type="AlphaFoldDB" id="A0A5B8UA20"/>
<accession>A0A5B8UA20</accession>